<dbReference type="Proteomes" id="UP000768646">
    <property type="component" value="Unassembled WGS sequence"/>
</dbReference>
<organism evidence="1 2">
    <name type="scientific">Pneumocystis oryctolagi</name>
    <dbReference type="NCBI Taxonomy" id="42067"/>
    <lineage>
        <taxon>Eukaryota</taxon>
        <taxon>Fungi</taxon>
        <taxon>Dikarya</taxon>
        <taxon>Ascomycota</taxon>
        <taxon>Taphrinomycotina</taxon>
        <taxon>Pneumocystomycetes</taxon>
        <taxon>Pneumocystaceae</taxon>
        <taxon>Pneumocystis</taxon>
    </lineage>
</organism>
<evidence type="ECO:0000313" key="2">
    <source>
        <dbReference type="Proteomes" id="UP000768646"/>
    </source>
</evidence>
<name>A0ACB7CAX1_9ASCO</name>
<proteinExistence type="predicted"/>
<evidence type="ECO:0000313" key="1">
    <source>
        <dbReference type="EMBL" id="KAG4304625.1"/>
    </source>
</evidence>
<accession>A0ACB7CAX1</accession>
<protein>
    <submittedName>
        <fullName evidence="1">Uncharacterized protein</fullName>
    </submittedName>
</protein>
<reference evidence="1 2" key="1">
    <citation type="journal article" date="2021" name="Commun. Biol.">
        <title>Genomic insights into the host specific adaptation of the Pneumocystis genus.</title>
        <authorList>
            <person name="Cisse O.H."/>
            <person name="Ma L."/>
            <person name="Dekker J.P."/>
            <person name="Khil P.P."/>
            <person name="Youn J.-H."/>
            <person name="Brenchley J.M."/>
            <person name="Blair R."/>
            <person name="Pahar B."/>
            <person name="Chabe M."/>
            <person name="Van Rompay K.K.A."/>
            <person name="Keesler R."/>
            <person name="Sukura A."/>
            <person name="Hirsch V."/>
            <person name="Kutty G."/>
            <person name="Liu Y."/>
            <person name="Peng L."/>
            <person name="Chen J."/>
            <person name="Song J."/>
            <person name="Weissenbacher-Lang C."/>
            <person name="Xu J."/>
            <person name="Upham N.S."/>
            <person name="Stajich J.E."/>
            <person name="Cuomo C.A."/>
            <person name="Cushion M.T."/>
            <person name="Kovacs J.A."/>
        </authorList>
    </citation>
    <scope>NUCLEOTIDE SEQUENCE [LARGE SCALE GENOMIC DNA]</scope>
    <source>
        <strain evidence="1 2">RABM</strain>
    </source>
</reference>
<sequence length="202" mass="23704">MEGLSTPPPLYSRLPPTPPTPLHGSSYDSLVVEKKSRENEKEKSLLEEAPCEVSPDAFFSLKKMSYDDLKKKNKVLDDMWEYNLFMEKKHEKEDILLDKVFKDDKVLFYDEKNPFFKPKDVYKSVKEPVKKPGQPCISRGLSFVFRGKKIIRSFDKEIHDLKPRRLFQEKIMSSLSTALNEVEDEFTPTKRRKRKSNVQIQN</sequence>
<keyword evidence="2" id="KW-1185">Reference proteome</keyword>
<gene>
    <name evidence="1" type="ORF">PORY_002018</name>
</gene>
<comment type="caution">
    <text evidence="1">The sequence shown here is derived from an EMBL/GenBank/DDBJ whole genome shotgun (WGS) entry which is preliminary data.</text>
</comment>
<dbReference type="EMBL" id="JABTEG010000007">
    <property type="protein sequence ID" value="KAG4304625.1"/>
    <property type="molecule type" value="Genomic_DNA"/>
</dbReference>